<dbReference type="AlphaFoldDB" id="A0A7R9H286"/>
<accession>A0A7R9H286</accession>
<organism evidence="1">
    <name type="scientific">Timema cristinae</name>
    <name type="common">Walking stick</name>
    <dbReference type="NCBI Taxonomy" id="61476"/>
    <lineage>
        <taxon>Eukaryota</taxon>
        <taxon>Metazoa</taxon>
        <taxon>Ecdysozoa</taxon>
        <taxon>Arthropoda</taxon>
        <taxon>Hexapoda</taxon>
        <taxon>Insecta</taxon>
        <taxon>Pterygota</taxon>
        <taxon>Neoptera</taxon>
        <taxon>Polyneoptera</taxon>
        <taxon>Phasmatodea</taxon>
        <taxon>Timematodea</taxon>
        <taxon>Timematoidea</taxon>
        <taxon>Timematidae</taxon>
        <taxon>Timema</taxon>
    </lineage>
</organism>
<proteinExistence type="predicted"/>
<reference evidence="1" key="1">
    <citation type="submission" date="2020-11" db="EMBL/GenBank/DDBJ databases">
        <authorList>
            <person name="Tran Van P."/>
        </authorList>
    </citation>
    <scope>NUCLEOTIDE SEQUENCE</scope>
</reference>
<dbReference type="EMBL" id="OC319840">
    <property type="protein sequence ID" value="CAD7406453.1"/>
    <property type="molecule type" value="Genomic_DNA"/>
</dbReference>
<name>A0A7R9H286_TIMCR</name>
<gene>
    <name evidence="1" type="ORF">TCEB3V08_LOCUS8533</name>
</gene>
<evidence type="ECO:0000313" key="1">
    <source>
        <dbReference type="EMBL" id="CAD7406453.1"/>
    </source>
</evidence>
<protein>
    <submittedName>
        <fullName evidence="1">Uncharacterized protein</fullName>
    </submittedName>
</protein>
<sequence length="70" mass="8152">MRANSERWRWVLRWSRHGRLREHGLWAGPGSREGGWCGRCKSGGKIRGPTEHTQYGTLLCIKEKHKLKLV</sequence>